<dbReference type="Proteomes" id="UP000247233">
    <property type="component" value="Unassembled WGS sequence"/>
</dbReference>
<evidence type="ECO:0000313" key="3">
    <source>
        <dbReference type="Proteomes" id="UP000247233"/>
    </source>
</evidence>
<name>A0A317WEX9_9EURO</name>
<dbReference type="PROSITE" id="PS50088">
    <property type="entry name" value="ANK_REPEAT"/>
    <property type="match status" value="1"/>
</dbReference>
<dbReference type="OrthoDB" id="539213at2759"/>
<keyword evidence="1" id="KW-0040">ANK repeat</keyword>
<dbReference type="SMART" id="SM00248">
    <property type="entry name" value="ANK"/>
    <property type="match status" value="1"/>
</dbReference>
<organism evidence="2 3">
    <name type="scientific">Aspergillus heteromorphus CBS 117.55</name>
    <dbReference type="NCBI Taxonomy" id="1448321"/>
    <lineage>
        <taxon>Eukaryota</taxon>
        <taxon>Fungi</taxon>
        <taxon>Dikarya</taxon>
        <taxon>Ascomycota</taxon>
        <taxon>Pezizomycotina</taxon>
        <taxon>Eurotiomycetes</taxon>
        <taxon>Eurotiomycetidae</taxon>
        <taxon>Eurotiales</taxon>
        <taxon>Aspergillaceae</taxon>
        <taxon>Aspergillus</taxon>
        <taxon>Aspergillus subgen. Circumdati</taxon>
    </lineage>
</organism>
<accession>A0A317WEX9</accession>
<dbReference type="PROSITE" id="PS50297">
    <property type="entry name" value="ANK_REP_REGION"/>
    <property type="match status" value="1"/>
</dbReference>
<dbReference type="AlphaFoldDB" id="A0A317WEX9"/>
<dbReference type="Gene3D" id="1.25.40.20">
    <property type="entry name" value="Ankyrin repeat-containing domain"/>
    <property type="match status" value="1"/>
</dbReference>
<proteinExistence type="predicted"/>
<sequence>MTKEDHMGKDSWRRMEVVNHLHILGHLLENHPHILDHLGPILMMLKESQWMDTTIALPPEPFSRAVKEGDYKSVKLFLNAGVSANPYTLDGLWMLHLAVQYGQINIAELLLQYGADPNLEAWVTKPRRSELMKGLTDSDGEFLSSSEWELWGRYEYDHRERYWRLNENEGQHYATALDLLCHGPRSAHKRMGRLLLEADSRYTCLKLFVLSWIWTRSYNKPILTPAFREAIDLSDAPVERVEKRRKVVNPFLALPGEEGDLMESPGTDDSAGHIQLHMEVRWALRAKLLGNVKFLLQWRRLNFDAGLLSKCRQMMWEADERDMRIMKRYMEVLLLMEKAMKWK</sequence>
<dbReference type="EMBL" id="MSFL01000009">
    <property type="protein sequence ID" value="PWY84829.1"/>
    <property type="molecule type" value="Genomic_DNA"/>
</dbReference>
<reference evidence="2 3" key="1">
    <citation type="submission" date="2016-12" db="EMBL/GenBank/DDBJ databases">
        <title>The genomes of Aspergillus section Nigri reveals drivers in fungal speciation.</title>
        <authorList>
            <consortium name="DOE Joint Genome Institute"/>
            <person name="Vesth T.C."/>
            <person name="Nybo J."/>
            <person name="Theobald S."/>
            <person name="Brandl J."/>
            <person name="Frisvad J.C."/>
            <person name="Nielsen K.F."/>
            <person name="Lyhne E.K."/>
            <person name="Kogle M.E."/>
            <person name="Kuo A."/>
            <person name="Riley R."/>
            <person name="Clum A."/>
            <person name="Nolan M."/>
            <person name="Lipzen A."/>
            <person name="Salamov A."/>
            <person name="Henrissat B."/>
            <person name="Wiebenga A."/>
            <person name="De Vries R.P."/>
            <person name="Grigoriev I.V."/>
            <person name="Mortensen U.H."/>
            <person name="Andersen M.R."/>
            <person name="Baker S.E."/>
        </authorList>
    </citation>
    <scope>NUCLEOTIDE SEQUENCE [LARGE SCALE GENOMIC DNA]</scope>
    <source>
        <strain evidence="2 3">CBS 117.55</strain>
    </source>
</reference>
<dbReference type="RefSeq" id="XP_025400171.1">
    <property type="nucleotide sequence ID" value="XM_025547971.1"/>
</dbReference>
<dbReference type="STRING" id="1448321.A0A317WEX9"/>
<evidence type="ECO:0000256" key="1">
    <source>
        <dbReference type="PROSITE-ProRule" id="PRU00023"/>
    </source>
</evidence>
<dbReference type="InterPro" id="IPR036770">
    <property type="entry name" value="Ankyrin_rpt-contain_sf"/>
</dbReference>
<comment type="caution">
    <text evidence="2">The sequence shown here is derived from an EMBL/GenBank/DDBJ whole genome shotgun (WGS) entry which is preliminary data.</text>
</comment>
<dbReference type="InterPro" id="IPR002110">
    <property type="entry name" value="Ankyrin_rpt"/>
</dbReference>
<dbReference type="Pfam" id="PF12796">
    <property type="entry name" value="Ank_2"/>
    <property type="match status" value="1"/>
</dbReference>
<evidence type="ECO:0000313" key="2">
    <source>
        <dbReference type="EMBL" id="PWY84829.1"/>
    </source>
</evidence>
<dbReference type="GeneID" id="37070208"/>
<gene>
    <name evidence="2" type="ORF">BO70DRAFT_428430</name>
</gene>
<protein>
    <submittedName>
        <fullName evidence="2">Uncharacterized protein</fullName>
    </submittedName>
</protein>
<keyword evidence="3" id="KW-1185">Reference proteome</keyword>
<dbReference type="SUPFAM" id="SSF48403">
    <property type="entry name" value="Ankyrin repeat"/>
    <property type="match status" value="1"/>
</dbReference>
<feature type="repeat" description="ANK" evidence="1">
    <location>
        <begin position="90"/>
        <end position="122"/>
    </location>
</feature>
<dbReference type="VEuPathDB" id="FungiDB:BO70DRAFT_428430"/>